<dbReference type="AlphaFoldDB" id="A0A381RJW0"/>
<sequence length="745" mass="82060">MSKIIICLVMLTAILWSQSGVLIMSPNPGEEISGNDILIAVSFYRMNGVNPGDIKLTLDGQDITSQAFIDSDMISCLVDNLDPGEHQATLVLGGPVRPETWSFSVSMKEPALEYSGRIRSGSSVDQIGDQSLNISQVMLNMKGTAFEWLKFRTNVKLTTQENLLYQPRNVYGVGFALQDFVTLNLGDSNPRMSYFTMNGKRIRGLDANLKLGWFNAHFVQGEINRAVQGASEKAYEYTIDTDDEGMKYLSLGRSGYTFKQNVLSGRLALGRGEKFQWGLNFLKARDDTTSVTQVIDDATIIYSPDATGSVAGLDSGAVYTIRDLGSSVQFQDGANWSGAGPKDNIVLGTDLGIYLDNKRILLEGELAFSLTNNNIWGGPLTLAAMDTLIDDSLDNKISSFDLSGLPDPADYAHILIINPNLTPLIPIDINAFGDSSTVSIDEAVLSMPSLAYRGRAVVNYFGNYLAMEYSQVGPEFNSLANPYLVTNKREFSFSDKLKLLQNRLMITAGYKHQDDDILTTVENVESQNTLSLGVNALPGPGLPTVNFTYRSIDRDNGIDEIVQLTDTTFSDNRENTHTDNLMLNVSHRFELLWSHSMNGTFVMVGKKDQFVDRDETYVDPGISTSVFNITLSTRYRVPLKTTINMNTNSSELSIGPGERGKQDFLTGSLDAEYSFLNNKISARGGLNFAQGTGLVDMSWLGFKGGLRWKITRGLNLNGQGEFRAKKIEGEIKNSLTARANLEYAF</sequence>
<name>A0A381RJW0_9ZZZZ</name>
<accession>A0A381RJW0</accession>
<dbReference type="EMBL" id="UINC01002031">
    <property type="protein sequence ID" value="SUZ92106.1"/>
    <property type="molecule type" value="Genomic_DNA"/>
</dbReference>
<reference evidence="1" key="1">
    <citation type="submission" date="2018-05" db="EMBL/GenBank/DDBJ databases">
        <authorList>
            <person name="Lanie J.A."/>
            <person name="Ng W.-L."/>
            <person name="Kazmierczak K.M."/>
            <person name="Andrzejewski T.M."/>
            <person name="Davidsen T.M."/>
            <person name="Wayne K.J."/>
            <person name="Tettelin H."/>
            <person name="Glass J.I."/>
            <person name="Rusch D."/>
            <person name="Podicherti R."/>
            <person name="Tsui H.-C.T."/>
            <person name="Winkler M.E."/>
        </authorList>
    </citation>
    <scope>NUCLEOTIDE SEQUENCE</scope>
</reference>
<evidence type="ECO:0000313" key="1">
    <source>
        <dbReference type="EMBL" id="SUZ92106.1"/>
    </source>
</evidence>
<protein>
    <submittedName>
        <fullName evidence="1">Uncharacterized protein</fullName>
    </submittedName>
</protein>
<gene>
    <name evidence="1" type="ORF">METZ01_LOCUS44960</name>
</gene>
<proteinExistence type="predicted"/>
<organism evidence="1">
    <name type="scientific">marine metagenome</name>
    <dbReference type="NCBI Taxonomy" id="408172"/>
    <lineage>
        <taxon>unclassified sequences</taxon>
        <taxon>metagenomes</taxon>
        <taxon>ecological metagenomes</taxon>
    </lineage>
</organism>